<reference evidence="2" key="1">
    <citation type="submission" date="2020-05" db="EMBL/GenBank/DDBJ databases">
        <authorList>
            <person name="Chiriac C."/>
            <person name="Salcher M."/>
            <person name="Ghai R."/>
            <person name="Kavagutti S V."/>
        </authorList>
    </citation>
    <scope>NUCLEOTIDE SEQUENCE</scope>
</reference>
<sequence>MSSSDIAQPGLGGLLQRHRLRSSFWIAAVEGLLVVVHVFPHWLVFVLAAAGLGAWIYTGRSSSSGLVRQASWILAASQLLAILVPLVLFIAKTIAYAVVVIIAIVALVVLFAERGKS</sequence>
<gene>
    <name evidence="2" type="ORF">UFOPK2399_01378</name>
</gene>
<evidence type="ECO:0000313" key="2">
    <source>
        <dbReference type="EMBL" id="CAB4701255.1"/>
    </source>
</evidence>
<feature type="transmembrane region" description="Helical" evidence="1">
    <location>
        <begin position="70"/>
        <end position="88"/>
    </location>
</feature>
<dbReference type="EMBL" id="CAEZXP010000004">
    <property type="protein sequence ID" value="CAB4701255.1"/>
    <property type="molecule type" value="Genomic_DNA"/>
</dbReference>
<dbReference type="AlphaFoldDB" id="A0A6J6PWN9"/>
<evidence type="ECO:0000256" key="1">
    <source>
        <dbReference type="SAM" id="Phobius"/>
    </source>
</evidence>
<name>A0A6J6PWN9_9ZZZZ</name>
<organism evidence="2">
    <name type="scientific">freshwater metagenome</name>
    <dbReference type="NCBI Taxonomy" id="449393"/>
    <lineage>
        <taxon>unclassified sequences</taxon>
        <taxon>metagenomes</taxon>
        <taxon>ecological metagenomes</taxon>
    </lineage>
</organism>
<feature type="transmembrane region" description="Helical" evidence="1">
    <location>
        <begin position="94"/>
        <end position="112"/>
    </location>
</feature>
<keyword evidence="1" id="KW-1133">Transmembrane helix</keyword>
<feature type="transmembrane region" description="Helical" evidence="1">
    <location>
        <begin position="39"/>
        <end position="58"/>
    </location>
</feature>
<keyword evidence="1" id="KW-0812">Transmembrane</keyword>
<proteinExistence type="predicted"/>
<accession>A0A6J6PWN9</accession>
<keyword evidence="1" id="KW-0472">Membrane</keyword>
<protein>
    <submittedName>
        <fullName evidence="2">Unannotated protein</fullName>
    </submittedName>
</protein>